<dbReference type="Gene3D" id="3.40.50.11820">
    <property type="match status" value="1"/>
</dbReference>
<dbReference type="EMBL" id="BAAAOR010000004">
    <property type="protein sequence ID" value="GAA1504088.1"/>
    <property type="molecule type" value="Genomic_DNA"/>
</dbReference>
<dbReference type="PANTHER" id="PTHR37316:SF3">
    <property type="entry name" value="TEICHOIC ACID GLYCEROL-PHOSPHATE TRANSFERASE"/>
    <property type="match status" value="1"/>
</dbReference>
<evidence type="ECO:0000259" key="7">
    <source>
        <dbReference type="Pfam" id="PF00535"/>
    </source>
</evidence>
<dbReference type="InterPro" id="IPR043149">
    <property type="entry name" value="TagF_N"/>
</dbReference>
<dbReference type="Gene3D" id="3.90.550.10">
    <property type="entry name" value="Spore Coat Polysaccharide Biosynthesis Protein SpsA, Chain A"/>
    <property type="match status" value="1"/>
</dbReference>
<dbReference type="CDD" id="cd00761">
    <property type="entry name" value="Glyco_tranf_GTA_type"/>
    <property type="match status" value="1"/>
</dbReference>
<dbReference type="InterPro" id="IPR029044">
    <property type="entry name" value="Nucleotide-diphossugar_trans"/>
</dbReference>
<proteinExistence type="inferred from homology"/>
<dbReference type="InterPro" id="IPR051612">
    <property type="entry name" value="Teichoic_Acid_Biosynth"/>
</dbReference>
<gene>
    <name evidence="8" type="ORF">GCM10009788_04200</name>
</gene>
<keyword evidence="3" id="KW-1003">Cell membrane</keyword>
<evidence type="ECO:0000256" key="2">
    <source>
        <dbReference type="ARBA" id="ARBA00010488"/>
    </source>
</evidence>
<dbReference type="Pfam" id="PF00535">
    <property type="entry name" value="Glycos_transf_2"/>
    <property type="match status" value="1"/>
</dbReference>
<keyword evidence="4" id="KW-0808">Transferase</keyword>
<evidence type="ECO:0000313" key="9">
    <source>
        <dbReference type="Proteomes" id="UP001500842"/>
    </source>
</evidence>
<evidence type="ECO:0000256" key="5">
    <source>
        <dbReference type="ARBA" id="ARBA00022944"/>
    </source>
</evidence>
<organism evidence="8 9">
    <name type="scientific">Nocardioides humi</name>
    <dbReference type="NCBI Taxonomy" id="449461"/>
    <lineage>
        <taxon>Bacteria</taxon>
        <taxon>Bacillati</taxon>
        <taxon>Actinomycetota</taxon>
        <taxon>Actinomycetes</taxon>
        <taxon>Propionibacteriales</taxon>
        <taxon>Nocardioidaceae</taxon>
        <taxon>Nocardioides</taxon>
    </lineage>
</organism>
<evidence type="ECO:0000256" key="3">
    <source>
        <dbReference type="ARBA" id="ARBA00022475"/>
    </source>
</evidence>
<dbReference type="Proteomes" id="UP001500842">
    <property type="component" value="Unassembled WGS sequence"/>
</dbReference>
<evidence type="ECO:0000256" key="1">
    <source>
        <dbReference type="ARBA" id="ARBA00004202"/>
    </source>
</evidence>
<evidence type="ECO:0000256" key="6">
    <source>
        <dbReference type="ARBA" id="ARBA00023136"/>
    </source>
</evidence>
<evidence type="ECO:0000313" key="8">
    <source>
        <dbReference type="EMBL" id="GAA1504088.1"/>
    </source>
</evidence>
<keyword evidence="6" id="KW-0472">Membrane</keyword>
<dbReference type="SUPFAM" id="SSF53448">
    <property type="entry name" value="Nucleotide-diphospho-sugar transferases"/>
    <property type="match status" value="1"/>
</dbReference>
<dbReference type="InterPro" id="IPR007554">
    <property type="entry name" value="Glycerophosphate_synth"/>
</dbReference>
<sequence length="1196" mass="132483">MALDRARAQQGLIRLAKAGPGRLRGPVGRATRRFRGEFSGPLVTVVLPVSDDDTTRIGTCLDSLKVQTHRNLEVLVVRFGRHERVTATVREHAAQDWRIKTRIRVERSLAAARNTGVAAASGELVVVVTNGGDDFVHTGIERLVEAHRRSASPVVVGAMREPDIAGWIPDSAYDAAHHTPVRATTLAATPVAVTDLGLGNKLFTRTYWKRAGLRFTDEFPDGADVALGLLERAPAFDLLTDFTYIPTDRRDGVQVGTVPDVLSGLPDWIDRNDHTWHRVEALGLPEVREWFLWGVLDTAVQPLIADVERADGRQWQTLRDHVAMLLQAADEHVWARLNAEARVKLWLLQHDHRKALEDFLGARLFTRGNRPTEVRDGKVWALLPHHDDTRLGIPPELFEMTADETRFRAMLREVRWIDATTLELTVFAAIDFVHMTGLPAITCALVDRETGQRLPLEVRRFRDARANQALRRHQDFSWGAFDAIVPVAEVVAATAGGTATWVVEVEIDVDGVRRSGAVPLIDEQASAGFIGRDHLAPRPVAGAVVAFNPRSDVVGLRVRPDAGPRLRSLEVDGRTVAGVLDQPPGGTTRVTGVRVTQGTQQVRAEISTTPEGAAFRLQLPAAWTGQRRWQVRALTADGQEVVLGWPAAAPQWLGVGTGEVVGSRTASGDTELYETADTLVVDDLVVEGLRLTVAGHWLGVPPSGDVRLALLTQAGGTEVLTTELEPGDAPGEVRASVELTVDRWGLGARPLAPAWLWLAVTGNGTTTRALLGERGIDRLHHFMVGTEHPGYSARVVQEGRVAGVELLPPVPVEDRVPYGQTRLQEWYADGDIPLEPDAVYFQSYVGASATDSQRALHEELRRTRPELTLYWGVASAASWVPEGGVPVVMTTREWYRVMAAAGRLCMNIDPERWFRKRPGQRLLQTFHGYPSKSMGIRMWDAKHYPPRRIELELARTSKQWDLILTPEPDMDQYYRREYAYDGPIHSEGYPRDDALVGDRAAVVREDVRRRLGIEDHQRAILYAPTWRDDQATNWRAADAVHHLDVASAARELGPDYVLLLRGHRFHNPAGDGAGATRFLDVTEYPEINDLILAADAAVLDYSSLRFDFALTRRPMVFLVPDLATYVGGVRGFLYDYGPTAPGPHVDTAEQVVELLRDIDGLQRRYADAMEAFHQRFNRFMDGHAAERVAAAFFGDA</sequence>
<evidence type="ECO:0000256" key="4">
    <source>
        <dbReference type="ARBA" id="ARBA00022679"/>
    </source>
</evidence>
<dbReference type="Gene3D" id="3.40.50.12580">
    <property type="match status" value="1"/>
</dbReference>
<feature type="domain" description="Glycosyltransferase 2-like" evidence="7">
    <location>
        <begin position="54"/>
        <end position="160"/>
    </location>
</feature>
<reference evidence="8 9" key="1">
    <citation type="journal article" date="2019" name="Int. J. Syst. Evol. Microbiol.">
        <title>The Global Catalogue of Microorganisms (GCM) 10K type strain sequencing project: providing services to taxonomists for standard genome sequencing and annotation.</title>
        <authorList>
            <consortium name="The Broad Institute Genomics Platform"/>
            <consortium name="The Broad Institute Genome Sequencing Center for Infectious Disease"/>
            <person name="Wu L."/>
            <person name="Ma J."/>
        </authorList>
    </citation>
    <scope>NUCLEOTIDE SEQUENCE [LARGE SCALE GENOMIC DNA]</scope>
    <source>
        <strain evidence="8 9">JCM 14942</strain>
    </source>
</reference>
<comment type="caution">
    <text evidence="8">The sequence shown here is derived from an EMBL/GenBank/DDBJ whole genome shotgun (WGS) entry which is preliminary data.</text>
</comment>
<protein>
    <recommendedName>
        <fullName evidence="7">Glycosyltransferase 2-like domain-containing protein</fullName>
    </recommendedName>
</protein>
<dbReference type="InterPro" id="IPR043148">
    <property type="entry name" value="TagF_C"/>
</dbReference>
<comment type="similarity">
    <text evidence="2">Belongs to the CDP-glycerol glycerophosphotransferase family.</text>
</comment>
<accession>A0ABN1ZT72</accession>
<comment type="subcellular location">
    <subcellularLocation>
        <location evidence="1">Cell membrane</location>
        <topology evidence="1">Peripheral membrane protein</topology>
    </subcellularLocation>
</comment>
<dbReference type="SUPFAM" id="SSF53756">
    <property type="entry name" value="UDP-Glycosyltransferase/glycogen phosphorylase"/>
    <property type="match status" value="1"/>
</dbReference>
<dbReference type="RefSeq" id="WP_141005875.1">
    <property type="nucleotide sequence ID" value="NZ_BAAAOR010000004.1"/>
</dbReference>
<keyword evidence="5" id="KW-0777">Teichoic acid biosynthesis</keyword>
<dbReference type="PANTHER" id="PTHR37316">
    <property type="entry name" value="TEICHOIC ACID GLYCEROL-PHOSPHATE PRIMASE"/>
    <property type="match status" value="1"/>
</dbReference>
<dbReference type="Pfam" id="PF04464">
    <property type="entry name" value="Glyphos_transf"/>
    <property type="match status" value="1"/>
</dbReference>
<dbReference type="InterPro" id="IPR001173">
    <property type="entry name" value="Glyco_trans_2-like"/>
</dbReference>
<name>A0ABN1ZT72_9ACTN</name>
<keyword evidence="9" id="KW-1185">Reference proteome</keyword>